<dbReference type="SUPFAM" id="SSF53756">
    <property type="entry name" value="UDP-Glycosyltransferase/glycogen phosphorylase"/>
    <property type="match status" value="1"/>
</dbReference>
<dbReference type="AlphaFoldDB" id="A0A0A6VGT7"/>
<dbReference type="PANTHER" id="PTHR21015">
    <property type="entry name" value="UDP-N-ACETYLGLUCOSAMINE--N-ACETYLMURAMYL-(PENTAPEPTIDE) PYROPHOSPHORYL-UNDECAPRENOL N-ACETYLGLUCOSAMINE TRANSFERASE 1"/>
    <property type="match status" value="1"/>
</dbReference>
<sequence length="359" mass="40982">MNIVIRTDSSVEIGTGHVMRCLTLAKQLMQFGANVSFICRDFPGNNSSYIKEQGFSVYKLRSRCTEHHWQWVKEYWETDVEETLAILNGFNQKPHLLIVDHYGLDSRWEDKLRAHVKNIMVIDDLADRPHNCDVLLDQNYYLNMRDRYRALVPDACFQLLGPNYVLLRDEFLSIDTENIQRDGKIHNVLVFFGGTDPTAETMKTLQALHELHFPSLAIHVVVGATNPNKKQIKDVCAKMPQTFYYCQIDHMADLMMKTDFAIGAGGTTTWERCYLQLPSLTAIIADNQVEVTKAVAAKGATISLGRTNEFDKETIKKEMISLIKNKERLREMSENCKGIVDGSIVKGRPVARFVMELCL</sequence>
<dbReference type="Gene3D" id="3.40.50.11190">
    <property type="match status" value="1"/>
</dbReference>
<organism evidence="5 6">
    <name type="scientific">Heyndrickxia ginsengihumi</name>
    <dbReference type="NCBI Taxonomy" id="363870"/>
    <lineage>
        <taxon>Bacteria</taxon>
        <taxon>Bacillati</taxon>
        <taxon>Bacillota</taxon>
        <taxon>Bacilli</taxon>
        <taxon>Bacillales</taxon>
        <taxon>Bacillaceae</taxon>
        <taxon>Heyndrickxia</taxon>
    </lineage>
</organism>
<evidence type="ECO:0000313" key="6">
    <source>
        <dbReference type="Proteomes" id="UP000030588"/>
    </source>
</evidence>
<dbReference type="EMBL" id="JRUN01000015">
    <property type="protein sequence ID" value="KHD85829.1"/>
    <property type="molecule type" value="Genomic_DNA"/>
</dbReference>
<keyword evidence="1" id="KW-0472">Membrane</keyword>
<dbReference type="NCBIfam" id="TIGR03590">
    <property type="entry name" value="PseG"/>
    <property type="match status" value="1"/>
</dbReference>
<evidence type="ECO:0000256" key="1">
    <source>
        <dbReference type="ARBA" id="ARBA00023136"/>
    </source>
</evidence>
<dbReference type="STRING" id="363870.NG54_06685"/>
<dbReference type="InterPro" id="IPR020023">
    <property type="entry name" value="PseG"/>
</dbReference>
<dbReference type="Proteomes" id="UP000030588">
    <property type="component" value="Unassembled WGS sequence"/>
</dbReference>
<dbReference type="OrthoDB" id="9805604at2"/>
<reference evidence="5 6" key="1">
    <citation type="submission" date="2014-10" db="EMBL/GenBank/DDBJ databases">
        <title>Draft genome of phytase producing Bacillus ginsengihumi strain M2.11.</title>
        <authorList>
            <person name="Toymentseva A."/>
            <person name="Boulygina E.A."/>
            <person name="Kazakov S.V."/>
            <person name="Kayumov I."/>
            <person name="Suleimanova A.D."/>
            <person name="Mardanova A.M."/>
            <person name="Maria S.N."/>
            <person name="Sergey M.Y."/>
            <person name="Sharipova M.R."/>
        </authorList>
    </citation>
    <scope>NUCLEOTIDE SEQUENCE [LARGE SCALE GENOMIC DNA]</scope>
    <source>
        <strain evidence="5 6">M2.11</strain>
    </source>
</reference>
<feature type="active site" description="Proton acceptor" evidence="2">
    <location>
        <position position="17"/>
    </location>
</feature>
<dbReference type="Pfam" id="PF04101">
    <property type="entry name" value="Glyco_tran_28_C"/>
    <property type="match status" value="1"/>
</dbReference>
<dbReference type="RefSeq" id="WP_035353989.1">
    <property type="nucleotide sequence ID" value="NZ_JBCNRP010000006.1"/>
</dbReference>
<accession>A0A0A6VGT7</accession>
<dbReference type="PANTHER" id="PTHR21015:SF22">
    <property type="entry name" value="GLYCOSYLTRANSFERASE"/>
    <property type="match status" value="1"/>
</dbReference>
<dbReference type="Gene3D" id="3.40.50.2000">
    <property type="entry name" value="Glycogen Phosphorylase B"/>
    <property type="match status" value="1"/>
</dbReference>
<evidence type="ECO:0000313" key="5">
    <source>
        <dbReference type="EMBL" id="KHD85829.1"/>
    </source>
</evidence>
<feature type="binding site" evidence="3">
    <location>
        <position position="271"/>
    </location>
    <ligand>
        <name>substrate</name>
    </ligand>
</feature>
<evidence type="ECO:0000256" key="2">
    <source>
        <dbReference type="PIRSR" id="PIRSR620023-1"/>
    </source>
</evidence>
<proteinExistence type="predicted"/>
<gene>
    <name evidence="5" type="ORF">NG54_06685</name>
</gene>
<protein>
    <recommendedName>
        <fullName evidence="4">Glycosyl transferase family 28 C-terminal domain-containing protein</fullName>
    </recommendedName>
</protein>
<comment type="caution">
    <text evidence="5">The sequence shown here is derived from an EMBL/GenBank/DDBJ whole genome shotgun (WGS) entry which is preliminary data.</text>
</comment>
<dbReference type="GO" id="GO:0016758">
    <property type="term" value="F:hexosyltransferase activity"/>
    <property type="evidence" value="ECO:0007669"/>
    <property type="project" value="InterPro"/>
</dbReference>
<feature type="domain" description="Glycosyl transferase family 28 C-terminal" evidence="4">
    <location>
        <begin position="189"/>
        <end position="335"/>
    </location>
</feature>
<evidence type="ECO:0000256" key="3">
    <source>
        <dbReference type="PIRSR" id="PIRSR620023-2"/>
    </source>
</evidence>
<name>A0A0A6VGT7_9BACI</name>
<evidence type="ECO:0000259" key="4">
    <source>
        <dbReference type="Pfam" id="PF04101"/>
    </source>
</evidence>
<feature type="binding site" evidence="3">
    <location>
        <position position="168"/>
    </location>
    <ligand>
        <name>substrate</name>
    </ligand>
</feature>
<dbReference type="InterPro" id="IPR007235">
    <property type="entry name" value="Glyco_trans_28_C"/>
</dbReference>